<dbReference type="EMBL" id="WHOC01000160">
    <property type="protein sequence ID" value="NOU90133.1"/>
    <property type="molecule type" value="Genomic_DNA"/>
</dbReference>
<evidence type="ECO:0000256" key="2">
    <source>
        <dbReference type="ARBA" id="ARBA00022448"/>
    </source>
</evidence>
<keyword evidence="6 7" id="KW-0472">Membrane</keyword>
<reference evidence="9 10" key="1">
    <citation type="submission" date="2019-10" db="EMBL/GenBank/DDBJ databases">
        <title>Description of Paenibacillus choica sp. nov.</title>
        <authorList>
            <person name="Carlier A."/>
            <person name="Qi S."/>
        </authorList>
    </citation>
    <scope>NUCLEOTIDE SEQUENCE [LARGE SCALE GENOMIC DNA]</scope>
    <source>
        <strain evidence="9 10">LMG 31460</strain>
    </source>
</reference>
<keyword evidence="4 7" id="KW-0812">Transmembrane</keyword>
<comment type="caution">
    <text evidence="9">The sequence shown here is derived from an EMBL/GenBank/DDBJ whole genome shotgun (WGS) entry which is preliminary data.</text>
</comment>
<dbReference type="RefSeq" id="WP_171692958.1">
    <property type="nucleotide sequence ID" value="NZ_WHOC01000160.1"/>
</dbReference>
<feature type="transmembrane region" description="Helical" evidence="7">
    <location>
        <begin position="12"/>
        <end position="36"/>
    </location>
</feature>
<name>A0ABX1Z9T9_9BACL</name>
<dbReference type="Gene3D" id="1.10.3720.10">
    <property type="entry name" value="MetI-like"/>
    <property type="match status" value="1"/>
</dbReference>
<evidence type="ECO:0000256" key="1">
    <source>
        <dbReference type="ARBA" id="ARBA00004651"/>
    </source>
</evidence>
<proteinExistence type="predicted"/>
<dbReference type="PANTHER" id="PTHR43744:SF9">
    <property type="entry name" value="POLYGALACTURONAN_RHAMNOGALACTURONAN TRANSPORT SYSTEM PERMEASE PROTEIN YTCP"/>
    <property type="match status" value="1"/>
</dbReference>
<evidence type="ECO:0000313" key="10">
    <source>
        <dbReference type="Proteomes" id="UP000658690"/>
    </source>
</evidence>
<keyword evidence="5 7" id="KW-1133">Transmembrane helix</keyword>
<evidence type="ECO:0000256" key="4">
    <source>
        <dbReference type="ARBA" id="ARBA00022692"/>
    </source>
</evidence>
<dbReference type="PANTHER" id="PTHR43744">
    <property type="entry name" value="ABC TRANSPORTER PERMEASE PROTEIN MG189-RELATED-RELATED"/>
    <property type="match status" value="1"/>
</dbReference>
<dbReference type="PROSITE" id="PS50928">
    <property type="entry name" value="ABC_TM1"/>
    <property type="match status" value="1"/>
</dbReference>
<feature type="domain" description="ABC transmembrane type-1" evidence="8">
    <location>
        <begin position="76"/>
        <end position="281"/>
    </location>
</feature>
<feature type="transmembrane region" description="Helical" evidence="7">
    <location>
        <begin position="264"/>
        <end position="281"/>
    </location>
</feature>
<comment type="subcellular location">
    <subcellularLocation>
        <location evidence="1">Cell membrane</location>
        <topology evidence="1">Multi-pass membrane protein</topology>
    </subcellularLocation>
</comment>
<evidence type="ECO:0000259" key="8">
    <source>
        <dbReference type="PROSITE" id="PS50928"/>
    </source>
</evidence>
<feature type="transmembrane region" description="Helical" evidence="7">
    <location>
        <begin position="197"/>
        <end position="220"/>
    </location>
</feature>
<accession>A0ABX1Z9T9</accession>
<keyword evidence="2" id="KW-0813">Transport</keyword>
<keyword evidence="10" id="KW-1185">Reference proteome</keyword>
<evidence type="ECO:0000256" key="6">
    <source>
        <dbReference type="ARBA" id="ARBA00023136"/>
    </source>
</evidence>
<dbReference type="Proteomes" id="UP000658690">
    <property type="component" value="Unassembled WGS sequence"/>
</dbReference>
<gene>
    <name evidence="9" type="ORF">GC102_30960</name>
</gene>
<evidence type="ECO:0000313" key="9">
    <source>
        <dbReference type="EMBL" id="NOU90133.1"/>
    </source>
</evidence>
<dbReference type="CDD" id="cd06261">
    <property type="entry name" value="TM_PBP2"/>
    <property type="match status" value="1"/>
</dbReference>
<dbReference type="SUPFAM" id="SSF161098">
    <property type="entry name" value="MetI-like"/>
    <property type="match status" value="1"/>
</dbReference>
<keyword evidence="3" id="KW-1003">Cell membrane</keyword>
<evidence type="ECO:0000256" key="3">
    <source>
        <dbReference type="ARBA" id="ARBA00022475"/>
    </source>
</evidence>
<protein>
    <submittedName>
        <fullName evidence="9">ABC transporter permease subunit</fullName>
    </submittedName>
</protein>
<feature type="transmembrane region" description="Helical" evidence="7">
    <location>
        <begin position="111"/>
        <end position="130"/>
    </location>
</feature>
<evidence type="ECO:0000256" key="7">
    <source>
        <dbReference type="SAM" id="Phobius"/>
    </source>
</evidence>
<sequence>MESIGKSSNDKVFIAVNTFLLTLLSVIVIYPLLFILSSSLSNPLEVIKGNVWLFPKDITFDAYNMVFRDPNIMIGYRNTILYTLLGTAINLALTICAAYPLSRRDFAGRNLITGLLVFTMFFSGGLIPTYLVVKSLGMVNTIWAMVIPNAVSIYNIIIMRTFLQSSIPGELQEAAFVDGCSNIGVLIRIILPLSKPILAVMVLFYGVGHWNAFFNALIYLSDRAQFPLQLVLREILIQNQMSEQIMADVDTLASKQMMAEGIKYAVIIVASLPVLVLYPFLQKYFVKGLLIGALKG</sequence>
<feature type="transmembrane region" description="Helical" evidence="7">
    <location>
        <begin position="142"/>
        <end position="163"/>
    </location>
</feature>
<dbReference type="InterPro" id="IPR035906">
    <property type="entry name" value="MetI-like_sf"/>
</dbReference>
<dbReference type="InterPro" id="IPR000515">
    <property type="entry name" value="MetI-like"/>
</dbReference>
<feature type="transmembrane region" description="Helical" evidence="7">
    <location>
        <begin position="80"/>
        <end position="99"/>
    </location>
</feature>
<organism evidence="9 10">
    <name type="scientific">Paenibacillus germinis</name>
    <dbReference type="NCBI Taxonomy" id="2654979"/>
    <lineage>
        <taxon>Bacteria</taxon>
        <taxon>Bacillati</taxon>
        <taxon>Bacillota</taxon>
        <taxon>Bacilli</taxon>
        <taxon>Bacillales</taxon>
        <taxon>Paenibacillaceae</taxon>
        <taxon>Paenibacillus</taxon>
    </lineage>
</organism>
<evidence type="ECO:0000256" key="5">
    <source>
        <dbReference type="ARBA" id="ARBA00022989"/>
    </source>
</evidence>